<dbReference type="InterPro" id="IPR013324">
    <property type="entry name" value="RNA_pol_sigma_r3/r4-like"/>
</dbReference>
<dbReference type="Proteomes" id="UP000727962">
    <property type="component" value="Unassembled WGS sequence"/>
</dbReference>
<dbReference type="Pfam" id="PF04542">
    <property type="entry name" value="Sigma70_r2"/>
    <property type="match status" value="1"/>
</dbReference>
<reference evidence="6" key="1">
    <citation type="submission" date="2020-07" db="EMBL/GenBank/DDBJ databases">
        <title>Huge and variable diversity of episymbiotic CPR bacteria and DPANN archaea in groundwater ecosystems.</title>
        <authorList>
            <person name="He C.Y."/>
            <person name="Keren R."/>
            <person name="Whittaker M."/>
            <person name="Farag I.F."/>
            <person name="Doudna J."/>
            <person name="Cate J.H.D."/>
            <person name="Banfield J.F."/>
        </authorList>
    </citation>
    <scope>NUCLEOTIDE SEQUENCE</scope>
    <source>
        <strain evidence="6">NC_groundwater_17_Pr7_B-0.1um_64_12</strain>
    </source>
</reference>
<organism evidence="6 7">
    <name type="scientific">Fimbriimonas ginsengisoli</name>
    <dbReference type="NCBI Taxonomy" id="1005039"/>
    <lineage>
        <taxon>Bacteria</taxon>
        <taxon>Bacillati</taxon>
        <taxon>Armatimonadota</taxon>
        <taxon>Fimbriimonadia</taxon>
        <taxon>Fimbriimonadales</taxon>
        <taxon>Fimbriimonadaceae</taxon>
        <taxon>Fimbriimonas</taxon>
    </lineage>
</organism>
<evidence type="ECO:0000256" key="4">
    <source>
        <dbReference type="ARBA" id="ARBA00023163"/>
    </source>
</evidence>
<evidence type="ECO:0000313" key="6">
    <source>
        <dbReference type="EMBL" id="MBI1756525.1"/>
    </source>
</evidence>
<keyword evidence="3" id="KW-0238">DNA-binding</keyword>
<name>A0A931PVR2_FIMGI</name>
<protein>
    <submittedName>
        <fullName evidence="6">FliA/WhiG family RNA polymerase sigma factor</fullName>
    </submittedName>
</protein>
<dbReference type="InterPro" id="IPR012845">
    <property type="entry name" value="RNA_pol_sigma_FliA_WhiG"/>
</dbReference>
<dbReference type="InterPro" id="IPR000943">
    <property type="entry name" value="RNA_pol_sigma70"/>
</dbReference>
<dbReference type="PRINTS" id="PR00046">
    <property type="entry name" value="SIGMA70FCT"/>
</dbReference>
<accession>A0A931PVR2</accession>
<dbReference type="PANTHER" id="PTHR30385">
    <property type="entry name" value="SIGMA FACTOR F FLAGELLAR"/>
    <property type="match status" value="1"/>
</dbReference>
<dbReference type="Pfam" id="PF04545">
    <property type="entry name" value="Sigma70_r4"/>
    <property type="match status" value="1"/>
</dbReference>
<dbReference type="NCBIfam" id="TIGR02479">
    <property type="entry name" value="FliA_WhiG"/>
    <property type="match status" value="1"/>
</dbReference>
<dbReference type="CDD" id="cd06171">
    <property type="entry name" value="Sigma70_r4"/>
    <property type="match status" value="1"/>
</dbReference>
<dbReference type="GO" id="GO:0003677">
    <property type="term" value="F:DNA binding"/>
    <property type="evidence" value="ECO:0007669"/>
    <property type="project" value="UniProtKB-KW"/>
</dbReference>
<gene>
    <name evidence="6" type="ORF">HYR64_05400</name>
</gene>
<keyword evidence="1" id="KW-0805">Transcription regulation</keyword>
<sequence>MPLSPETLSRAWKEFKVFKSPESRVELINHYSYLVKITAGRLVTSLPGGLDRDDLVGAGVIGLIKSVDQFDPTRDVKFETYAIALIRGAILEMLRDEDWVPRSIREKLKLLDRTVLMLETKLGRPASEHELAETMGLTVVEVGELMVRMGRTNVYSLDDILGGGESDDHIHFVELIVDETASPSGELEGKEIRRILAAGVDRLPERERLVVALYYFEGLTFKEIGKVLGVSESRVYQLHTQAMTRLRNFMRQEGGVQSR</sequence>
<dbReference type="GO" id="GO:0003899">
    <property type="term" value="F:DNA-directed RNA polymerase activity"/>
    <property type="evidence" value="ECO:0007669"/>
    <property type="project" value="InterPro"/>
</dbReference>
<dbReference type="NCBIfam" id="NF005413">
    <property type="entry name" value="PRK06986.1"/>
    <property type="match status" value="1"/>
</dbReference>
<dbReference type="SUPFAM" id="SSF88659">
    <property type="entry name" value="Sigma3 and sigma4 domains of RNA polymerase sigma factors"/>
    <property type="match status" value="2"/>
</dbReference>
<dbReference type="InterPro" id="IPR013325">
    <property type="entry name" value="RNA_pol_sigma_r2"/>
</dbReference>
<dbReference type="InterPro" id="IPR014284">
    <property type="entry name" value="RNA_pol_sigma-70_dom"/>
</dbReference>
<dbReference type="Gene3D" id="1.20.140.160">
    <property type="match status" value="1"/>
</dbReference>
<dbReference type="GO" id="GO:0016987">
    <property type="term" value="F:sigma factor activity"/>
    <property type="evidence" value="ECO:0007669"/>
    <property type="project" value="UniProtKB-KW"/>
</dbReference>
<evidence type="ECO:0000256" key="3">
    <source>
        <dbReference type="ARBA" id="ARBA00023125"/>
    </source>
</evidence>
<proteinExistence type="predicted"/>
<dbReference type="AlphaFoldDB" id="A0A931PVR2"/>
<dbReference type="InterPro" id="IPR007624">
    <property type="entry name" value="RNA_pol_sigma70_r3"/>
</dbReference>
<dbReference type="PANTHER" id="PTHR30385:SF7">
    <property type="entry name" value="RNA POLYMERASE SIGMA FACTOR FLIA"/>
    <property type="match status" value="1"/>
</dbReference>
<dbReference type="PROSITE" id="PS00716">
    <property type="entry name" value="SIGMA70_2"/>
    <property type="match status" value="1"/>
</dbReference>
<keyword evidence="4" id="KW-0804">Transcription</keyword>
<dbReference type="PIRSF" id="PIRSF000770">
    <property type="entry name" value="RNA_pol_sigma-SigE/K"/>
    <property type="match status" value="1"/>
</dbReference>
<evidence type="ECO:0000259" key="5">
    <source>
        <dbReference type="PROSITE" id="PS00716"/>
    </source>
</evidence>
<dbReference type="Gene3D" id="1.10.1740.10">
    <property type="match status" value="1"/>
</dbReference>
<evidence type="ECO:0000313" key="7">
    <source>
        <dbReference type="Proteomes" id="UP000727962"/>
    </source>
</evidence>
<keyword evidence="2" id="KW-0731">Sigma factor</keyword>
<comment type="caution">
    <text evidence="6">The sequence shown here is derived from an EMBL/GenBank/DDBJ whole genome shotgun (WGS) entry which is preliminary data.</text>
</comment>
<dbReference type="GO" id="GO:0006352">
    <property type="term" value="P:DNA-templated transcription initiation"/>
    <property type="evidence" value="ECO:0007669"/>
    <property type="project" value="InterPro"/>
</dbReference>
<dbReference type="InterPro" id="IPR007630">
    <property type="entry name" value="RNA_pol_sigma70_r4"/>
</dbReference>
<dbReference type="EMBL" id="JACOSL010000033">
    <property type="protein sequence ID" value="MBI1756525.1"/>
    <property type="molecule type" value="Genomic_DNA"/>
</dbReference>
<dbReference type="SUPFAM" id="SSF88946">
    <property type="entry name" value="Sigma2 domain of RNA polymerase sigma factors"/>
    <property type="match status" value="1"/>
</dbReference>
<dbReference type="NCBIfam" id="TIGR02937">
    <property type="entry name" value="sigma70-ECF"/>
    <property type="match status" value="1"/>
</dbReference>
<dbReference type="Pfam" id="PF04539">
    <property type="entry name" value="Sigma70_r3"/>
    <property type="match status" value="1"/>
</dbReference>
<evidence type="ECO:0000256" key="2">
    <source>
        <dbReference type="ARBA" id="ARBA00023082"/>
    </source>
</evidence>
<dbReference type="InterPro" id="IPR007627">
    <property type="entry name" value="RNA_pol_sigma70_r2"/>
</dbReference>
<evidence type="ECO:0000256" key="1">
    <source>
        <dbReference type="ARBA" id="ARBA00023015"/>
    </source>
</evidence>
<feature type="domain" description="RNA polymerase sigma-70" evidence="5">
    <location>
        <begin position="220"/>
        <end position="246"/>
    </location>
</feature>